<evidence type="ECO:0000259" key="1">
    <source>
        <dbReference type="SMART" id="SM00256"/>
    </source>
</evidence>
<dbReference type="SMART" id="SM00256">
    <property type="entry name" value="FBOX"/>
    <property type="match status" value="1"/>
</dbReference>
<evidence type="ECO:0000313" key="3">
    <source>
        <dbReference type="Proteomes" id="UP001231189"/>
    </source>
</evidence>
<feature type="domain" description="F-box" evidence="1">
    <location>
        <begin position="5"/>
        <end position="46"/>
    </location>
</feature>
<dbReference type="SUPFAM" id="SSF81383">
    <property type="entry name" value="F-box domain"/>
    <property type="match status" value="1"/>
</dbReference>
<accession>A0AAD8RX78</accession>
<dbReference type="InterPro" id="IPR017451">
    <property type="entry name" value="F-box-assoc_interact_dom"/>
</dbReference>
<dbReference type="EMBL" id="JAUUTY010000005">
    <property type="protein sequence ID" value="KAK1632427.1"/>
    <property type="molecule type" value="Genomic_DNA"/>
</dbReference>
<keyword evidence="3" id="KW-1185">Reference proteome</keyword>
<dbReference type="Gene3D" id="1.20.1280.50">
    <property type="match status" value="1"/>
</dbReference>
<proteinExistence type="predicted"/>
<name>A0AAD8RX78_LOLMU</name>
<dbReference type="InterPro" id="IPR013187">
    <property type="entry name" value="F-box-assoc_dom_typ3"/>
</dbReference>
<dbReference type="InterPro" id="IPR001810">
    <property type="entry name" value="F-box_dom"/>
</dbReference>
<dbReference type="PANTHER" id="PTHR31111:SF133">
    <property type="entry name" value="OS07G0196600 PROTEIN"/>
    <property type="match status" value="1"/>
</dbReference>
<dbReference type="AlphaFoldDB" id="A0AAD8RX78"/>
<gene>
    <name evidence="2" type="ORF">QYE76_006742</name>
</gene>
<sequence length="376" mass="41549">MERSLSTDVLVEILRRLPPSARRRARLVCRLWRDIVGERTTEMHSRAKPLLWNTRTAVAYVVDDVSPSSTGSCRELWRTVCSNLQLVGSCNGLLCLCDNYSSGNKTGGNVTLVNPTTRETLAVPALPCARHFVGHPWQATRWDKAYSFGYHPTSGQYKVVHVPCSFDRVCEFDTLYVLTLRVGMEAVWREVLLPPRGTRCNLDAGVVCVDGVTHWVTDGGAARVVSFDLDDERVTLSTTPLPALSDDYNLTVVHGRLGVVVRNPSGTRDAWVLQEGGWIRRFSVTCLWQDIPRPNFAFGDYFLKSEGSALYGHRQKGPSSSSGCSRAGDVLKVNWSQGSGHAGCQDDGSQHRALLLLPYVCLRLDAGAIGCFLHKV</sequence>
<dbReference type="Pfam" id="PF08268">
    <property type="entry name" value="FBA_3"/>
    <property type="match status" value="1"/>
</dbReference>
<protein>
    <recommendedName>
        <fullName evidence="1">F-box domain-containing protein</fullName>
    </recommendedName>
</protein>
<dbReference type="NCBIfam" id="TIGR01640">
    <property type="entry name" value="F_box_assoc_1"/>
    <property type="match status" value="1"/>
</dbReference>
<dbReference type="InterPro" id="IPR036047">
    <property type="entry name" value="F-box-like_dom_sf"/>
</dbReference>
<dbReference type="Proteomes" id="UP001231189">
    <property type="component" value="Unassembled WGS sequence"/>
</dbReference>
<reference evidence="2" key="1">
    <citation type="submission" date="2023-07" db="EMBL/GenBank/DDBJ databases">
        <title>A chromosome-level genome assembly of Lolium multiflorum.</title>
        <authorList>
            <person name="Chen Y."/>
            <person name="Copetti D."/>
            <person name="Kolliker R."/>
            <person name="Studer B."/>
        </authorList>
    </citation>
    <scope>NUCLEOTIDE SEQUENCE</scope>
    <source>
        <strain evidence="2">02402/16</strain>
        <tissue evidence="2">Leaf</tissue>
    </source>
</reference>
<dbReference type="Pfam" id="PF00646">
    <property type="entry name" value="F-box"/>
    <property type="match status" value="1"/>
</dbReference>
<dbReference type="CDD" id="cd09917">
    <property type="entry name" value="F-box_SF"/>
    <property type="match status" value="1"/>
</dbReference>
<dbReference type="PANTHER" id="PTHR31111">
    <property type="entry name" value="BNAA05G37150D PROTEIN-RELATED"/>
    <property type="match status" value="1"/>
</dbReference>
<comment type="caution">
    <text evidence="2">The sequence shown here is derived from an EMBL/GenBank/DDBJ whole genome shotgun (WGS) entry which is preliminary data.</text>
</comment>
<organism evidence="2 3">
    <name type="scientific">Lolium multiflorum</name>
    <name type="common">Italian ryegrass</name>
    <name type="synonym">Lolium perenne subsp. multiflorum</name>
    <dbReference type="NCBI Taxonomy" id="4521"/>
    <lineage>
        <taxon>Eukaryota</taxon>
        <taxon>Viridiplantae</taxon>
        <taxon>Streptophyta</taxon>
        <taxon>Embryophyta</taxon>
        <taxon>Tracheophyta</taxon>
        <taxon>Spermatophyta</taxon>
        <taxon>Magnoliopsida</taxon>
        <taxon>Liliopsida</taxon>
        <taxon>Poales</taxon>
        <taxon>Poaceae</taxon>
        <taxon>BOP clade</taxon>
        <taxon>Pooideae</taxon>
        <taxon>Poodae</taxon>
        <taxon>Poeae</taxon>
        <taxon>Poeae Chloroplast Group 2 (Poeae type)</taxon>
        <taxon>Loliodinae</taxon>
        <taxon>Loliinae</taxon>
        <taxon>Lolium</taxon>
    </lineage>
</organism>
<evidence type="ECO:0000313" key="2">
    <source>
        <dbReference type="EMBL" id="KAK1632427.1"/>
    </source>
</evidence>